<dbReference type="GO" id="GO:0004252">
    <property type="term" value="F:serine-type endopeptidase activity"/>
    <property type="evidence" value="ECO:0007669"/>
    <property type="project" value="UniProtKB-UniRule"/>
</dbReference>
<dbReference type="FunFam" id="3.40.50.200:FF:000001">
    <property type="entry name" value="Furin 2, isoform B"/>
    <property type="match status" value="1"/>
</dbReference>
<evidence type="ECO:0000256" key="16">
    <source>
        <dbReference type="SAM" id="SignalP"/>
    </source>
</evidence>
<feature type="compositionally biased region" description="Polar residues" evidence="15">
    <location>
        <begin position="1745"/>
        <end position="1763"/>
    </location>
</feature>
<evidence type="ECO:0000256" key="3">
    <source>
        <dbReference type="ARBA" id="ARBA00022525"/>
    </source>
</evidence>
<feature type="chain" id="PRO_5041417991" evidence="16">
    <location>
        <begin position="24"/>
        <end position="1863"/>
    </location>
</feature>
<name>A0AA35S3F7_GEOBA</name>
<dbReference type="Pfam" id="PF15913">
    <property type="entry name" value="Furin-like_2"/>
    <property type="match status" value="1"/>
</dbReference>
<dbReference type="PROSITE" id="PS00136">
    <property type="entry name" value="SUBTILASE_ASP"/>
    <property type="match status" value="1"/>
</dbReference>
<feature type="active site" description="Charge relay system" evidence="12 13">
    <location>
        <position position="204"/>
    </location>
</feature>
<evidence type="ECO:0000256" key="8">
    <source>
        <dbReference type="ARBA" id="ARBA00022825"/>
    </source>
</evidence>
<keyword evidence="8 13" id="KW-0720">Serine protease</keyword>
<dbReference type="InterPro" id="IPR015500">
    <property type="entry name" value="Peptidase_S8_subtilisin-rel"/>
</dbReference>
<dbReference type="InterPro" id="IPR043601">
    <property type="entry name" value="Rspo_Fu-CRD_dom"/>
</dbReference>
<reference evidence="18" key="1">
    <citation type="submission" date="2023-03" db="EMBL/GenBank/DDBJ databases">
        <authorList>
            <person name="Steffen K."/>
            <person name="Cardenas P."/>
        </authorList>
    </citation>
    <scope>NUCLEOTIDE SEQUENCE</scope>
</reference>
<dbReference type="InterPro" id="IPR032815">
    <property type="entry name" value="S8_pro-domain"/>
</dbReference>
<dbReference type="Gene3D" id="3.40.50.200">
    <property type="entry name" value="Peptidase S8/S53 domain"/>
    <property type="match status" value="1"/>
</dbReference>
<dbReference type="InterPro" id="IPR008979">
    <property type="entry name" value="Galactose-bd-like_sf"/>
</dbReference>
<keyword evidence="10" id="KW-0865">Zymogen</keyword>
<dbReference type="SMART" id="SM00261">
    <property type="entry name" value="FU"/>
    <property type="match status" value="10"/>
</dbReference>
<dbReference type="InterPro" id="IPR006212">
    <property type="entry name" value="Furin_repeat"/>
</dbReference>
<dbReference type="PANTHER" id="PTHR42884">
    <property type="entry name" value="PROPROTEIN CONVERTASE SUBTILISIN/KEXIN-RELATED"/>
    <property type="match status" value="1"/>
</dbReference>
<feature type="active site" description="Charge relay system" evidence="12 13">
    <location>
        <position position="377"/>
    </location>
</feature>
<evidence type="ECO:0000256" key="9">
    <source>
        <dbReference type="ARBA" id="ARBA00023136"/>
    </source>
</evidence>
<dbReference type="GO" id="GO:0000139">
    <property type="term" value="C:Golgi membrane"/>
    <property type="evidence" value="ECO:0007669"/>
    <property type="project" value="TreeGrafter"/>
</dbReference>
<keyword evidence="6 16" id="KW-0732">Signal</keyword>
<dbReference type="CDD" id="cd04059">
    <property type="entry name" value="Peptidases_S8_Protein_convertases_Kexins_Furin-like"/>
    <property type="match status" value="1"/>
</dbReference>
<dbReference type="InterPro" id="IPR038466">
    <property type="entry name" value="S8_pro-domain_sf"/>
</dbReference>
<dbReference type="PROSITE" id="PS51892">
    <property type="entry name" value="SUBTILASE"/>
    <property type="match status" value="1"/>
</dbReference>
<evidence type="ECO:0000256" key="4">
    <source>
        <dbReference type="ARBA" id="ARBA00022670"/>
    </source>
</evidence>
<evidence type="ECO:0000256" key="1">
    <source>
        <dbReference type="ARBA" id="ARBA00004370"/>
    </source>
</evidence>
<evidence type="ECO:0000256" key="10">
    <source>
        <dbReference type="ARBA" id="ARBA00023145"/>
    </source>
</evidence>
<dbReference type="InterPro" id="IPR009030">
    <property type="entry name" value="Growth_fac_rcpt_cys_sf"/>
</dbReference>
<comment type="subcellular location">
    <subcellularLocation>
        <location evidence="1">Membrane</location>
    </subcellularLocation>
    <subcellularLocation>
        <location evidence="2">Secreted</location>
    </subcellularLocation>
</comment>
<dbReference type="InterPro" id="IPR022398">
    <property type="entry name" value="Peptidase_S8_His-AS"/>
</dbReference>
<feature type="signal peptide" evidence="16">
    <location>
        <begin position="1"/>
        <end position="23"/>
    </location>
</feature>
<dbReference type="PRINTS" id="PR00723">
    <property type="entry name" value="SUBTILISIN"/>
</dbReference>
<dbReference type="SUPFAM" id="SSF57184">
    <property type="entry name" value="Growth factor receptor domain"/>
    <property type="match status" value="4"/>
</dbReference>
<dbReference type="PROSITE" id="PS51829">
    <property type="entry name" value="P_HOMO_B"/>
    <property type="match status" value="1"/>
</dbReference>
<dbReference type="Gene3D" id="2.60.120.260">
    <property type="entry name" value="Galactose-binding domain-like"/>
    <property type="match status" value="1"/>
</dbReference>
<organism evidence="18 19">
    <name type="scientific">Geodia barretti</name>
    <name type="common">Barrett's horny sponge</name>
    <dbReference type="NCBI Taxonomy" id="519541"/>
    <lineage>
        <taxon>Eukaryota</taxon>
        <taxon>Metazoa</taxon>
        <taxon>Porifera</taxon>
        <taxon>Demospongiae</taxon>
        <taxon>Heteroscleromorpha</taxon>
        <taxon>Tetractinellida</taxon>
        <taxon>Astrophorina</taxon>
        <taxon>Geodiidae</taxon>
        <taxon>Geodia</taxon>
    </lineage>
</organism>
<comment type="similarity">
    <text evidence="13 14">Belongs to the peptidase S8 family.</text>
</comment>
<proteinExistence type="inferred from homology"/>
<dbReference type="Pfam" id="PF21052">
    <property type="entry name" value="EFR3_ARM"/>
    <property type="match status" value="1"/>
</dbReference>
<dbReference type="SUPFAM" id="SSF49785">
    <property type="entry name" value="Galactose-binding domain-like"/>
    <property type="match status" value="1"/>
</dbReference>
<sequence>MSSNGLVIVCVVLLSLLLAPSTSVSDDRLPSQSKGEFYTNSWAVEVAGGRAVADDVATRHGFVNVGQAGSLKDIYHFIHAFSPSRPKRSLDAPHQSLLTDSRVVFAEQQVAKIREKREDYHSPENAMWSKQWYLHRDNHHDMNVERAWEEGATGKGVVISILDDGIEHTHPDLKDNYDKMASYDFNAHDDDPFPRYDITNENKHGTRCAGEVAARRDGGCGSGAAFLSSIGGVRMLDGSVTDVVESSSLHLNPEHIDIYSSSWGPSDNGQTVDGPGTLAKKAFSDGVSMGRGGLGSIFVWAAGNGGRDSDSCNCDGYAVSPFTISVGSVTQNDKFPWYAEVCSSTLSATYSSGSGAEKQVVSTDLHHRCTERHTGTSASAPLAAGIMALALETNRNLTWRDMQYLIIYASNPALPKDGEFHTNAAGLRVSHKYGFGVLDAAAIVNRARWWITAPPRENCTFAVDVSSTGKATQSSSLNVKIDTSSCPITYSEHVQAITTLHLDRGNRKNLEIFLQSPMGTKSILLPHRRRDLHKEGFRDWPFMTVHSWGENPHGEWIFIVNIDSSNTEATLEQLTLILYGTRETPRSVRNVPSECHSECQGGCAGEGAKFCDTCKNFRLETTLECVAQCPTGTYVDHHMCRSCPHRCSECKEGSTCLKCAEGAVKLANGDCSSSCDQFSFLAEGGSCQACHHSCAECVGPADTDCSVCQPQFIKESDGRCIVPPSCQEGEYFDSRSLECRPCHESCAECVGKGAKECTECYSGFSLEDGVCVVVRSSSKQCNGGEYYHEESELCKACSSNCDKCTDEITCLSCDLDVFLWTERMGESQLEVTTCITDCPKGFHGDVTSLSCQSCPSYCTECDSYDKCTACTLDFAIPLNGQCPQPCHDGEYFDFSTSHCLACLGNCLTCRDPHTCLACDPNFYLVSDTSCVSVCPEHLVEDDENGVCLSENCHESCLTCFGDEPDECLTCPGGGKLMEHSCLEECPSHTYLDEAARSCKHCHELCKSCAGPSQDNCLLCPDGRVLNHFSCLSSCPENTFVLNDTECVACPANCAECSSAEKCSSCSEEYLLQEETCVENCSQGFAKDHRDCKPCPQAVNPAPISNRATPAEKVSSTTNLIARVSRHVQPVTLGRKDPASHVFVSLKIMEKLLTECDAQRLQLIIDSYLQMLHSMLESTDSDFQIKATDSFVMFSEREEQTTSYHREYDFFIHRFTAMSLVRSSATGHSYHQIRKAGLRGLRGVIKKTEGDESLQLNIWTPDDLNKIIPPFLFNLQPGVAGDWRVGQEAGPGDESLGGLAEEGLKAIVVSAGLAHIDAVFIPVLQHFDLNTIWTEKKEFGIDIFITIIRTMQKQYRYKAIQALVGHLDRKSAESCLLKQGILDTLSQCVSVAADGSLGPSVLDVFRTLVRHLRISIENPSSPAEASTNTAFQDSLTCTMGEFASVLPDYHKPDIMTLITSYMDPAGGVAGGGATGREERGGGRGMKRQISSSGNAVLRASLVKCMRSIAETYRHEMLETALPEALFTSLVELMTVTQPETQLDVCLLWQQLVDHHTNLQKIPLHTKWESLGSCELSLGRVSQHFVNQTRSSLYPNLLFLALHISPDRENILAYYRLLALLALEFAQPGVSDMVHLLSKLQDSAVDSTSQLSTTHRVSLHAITAGILHLLCHISTVPALTEHVLEVVQRRSETAPLLLPDQLFTAEREEGADGAEGRGDIPTRVGEDLLFHLRERGLVRQSPEPTMDPTSKRSQLMRESSTTSNDFLPHASLSLDYGSDSPLGVEQINFSSFKKESAFGESPTTEMRERLGSSLTYEQQVGLSSRHDTGLAGIAHLVQSGSSPVVENQTNLRTASAYDMEMPTLN</sequence>
<dbReference type="SUPFAM" id="SSF52743">
    <property type="entry name" value="Subtilisin-like"/>
    <property type="match status" value="1"/>
</dbReference>
<feature type="region of interest" description="Disordered" evidence="15">
    <location>
        <begin position="1733"/>
        <end position="1766"/>
    </location>
</feature>
<dbReference type="InterPro" id="IPR002884">
    <property type="entry name" value="P_dom"/>
</dbReference>
<keyword evidence="3" id="KW-0964">Secreted</keyword>
<dbReference type="InterPro" id="IPR049152">
    <property type="entry name" value="EFR3-like_ARM"/>
</dbReference>
<evidence type="ECO:0000256" key="15">
    <source>
        <dbReference type="SAM" id="MobiDB-lite"/>
    </source>
</evidence>
<dbReference type="InterPro" id="IPR016024">
    <property type="entry name" value="ARM-type_fold"/>
</dbReference>
<dbReference type="GO" id="GO:0016485">
    <property type="term" value="P:protein processing"/>
    <property type="evidence" value="ECO:0007669"/>
    <property type="project" value="TreeGrafter"/>
</dbReference>
<dbReference type="FunFam" id="3.30.70.850:FF:000001">
    <property type="entry name" value="Proprotein convertase subtilisin/kexin type 5"/>
    <property type="match status" value="1"/>
</dbReference>
<evidence type="ECO:0000256" key="14">
    <source>
        <dbReference type="RuleBase" id="RU003355"/>
    </source>
</evidence>
<dbReference type="PROSITE" id="PS00138">
    <property type="entry name" value="SUBTILASE_SER"/>
    <property type="match status" value="1"/>
</dbReference>
<feature type="region of interest" description="Disordered" evidence="15">
    <location>
        <begin position="1468"/>
        <end position="1488"/>
    </location>
</feature>
<dbReference type="Pfam" id="PF01483">
    <property type="entry name" value="P_proprotein"/>
    <property type="match status" value="1"/>
</dbReference>
<feature type="domain" description="P/Homo B" evidence="17">
    <location>
        <begin position="452"/>
        <end position="584"/>
    </location>
</feature>
<dbReference type="CDD" id="cd00064">
    <property type="entry name" value="FU"/>
    <property type="match status" value="7"/>
</dbReference>
<dbReference type="GO" id="GO:0005802">
    <property type="term" value="C:trans-Golgi network"/>
    <property type="evidence" value="ECO:0007669"/>
    <property type="project" value="TreeGrafter"/>
</dbReference>
<accession>A0AA35S3F7</accession>
<evidence type="ECO:0000259" key="17">
    <source>
        <dbReference type="PROSITE" id="PS51829"/>
    </source>
</evidence>
<evidence type="ECO:0000256" key="5">
    <source>
        <dbReference type="ARBA" id="ARBA00022685"/>
    </source>
</evidence>
<dbReference type="InterPro" id="IPR023827">
    <property type="entry name" value="Peptidase_S8_Asp-AS"/>
</dbReference>
<gene>
    <name evidence="18" type="ORF">GBAR_LOCUS13233</name>
</gene>
<dbReference type="PROSITE" id="PS00137">
    <property type="entry name" value="SUBTILASE_HIS"/>
    <property type="match status" value="1"/>
</dbReference>
<evidence type="ECO:0000256" key="7">
    <source>
        <dbReference type="ARBA" id="ARBA00022801"/>
    </source>
</evidence>
<dbReference type="Pfam" id="PF16470">
    <property type="entry name" value="S8_pro-domain"/>
    <property type="match status" value="1"/>
</dbReference>
<dbReference type="InterPro" id="IPR000209">
    <property type="entry name" value="Peptidase_S8/S53_dom"/>
</dbReference>
<dbReference type="GO" id="GO:0005576">
    <property type="term" value="C:extracellular region"/>
    <property type="evidence" value="ECO:0007669"/>
    <property type="project" value="UniProtKB-SubCell"/>
</dbReference>
<dbReference type="SUPFAM" id="SSF54897">
    <property type="entry name" value="Protease propeptides/inhibitors"/>
    <property type="match status" value="1"/>
</dbReference>
<keyword evidence="5" id="KW-0165">Cleavage on pair of basic residues</keyword>
<dbReference type="PANTHER" id="PTHR42884:SF3">
    <property type="entry name" value="FURIN-LIKE PROTEASE 1, ISOFORMS 1_1-X_2"/>
    <property type="match status" value="1"/>
</dbReference>
<feature type="active site" description="Charge relay system" evidence="12 13">
    <location>
        <position position="163"/>
    </location>
</feature>
<dbReference type="Pfam" id="PF00082">
    <property type="entry name" value="Peptidase_S8"/>
    <property type="match status" value="1"/>
</dbReference>
<dbReference type="InterPro" id="IPR023828">
    <property type="entry name" value="Peptidase_S8_Ser-AS"/>
</dbReference>
<keyword evidence="19" id="KW-1185">Reference proteome</keyword>
<dbReference type="InterPro" id="IPR000742">
    <property type="entry name" value="EGF"/>
</dbReference>
<dbReference type="EMBL" id="CASHTH010001963">
    <property type="protein sequence ID" value="CAI8022559.1"/>
    <property type="molecule type" value="Genomic_DNA"/>
</dbReference>
<keyword evidence="4 13" id="KW-0645">Protease</keyword>
<dbReference type="SMART" id="SM00181">
    <property type="entry name" value="EGF"/>
    <property type="match status" value="7"/>
</dbReference>
<evidence type="ECO:0000256" key="2">
    <source>
        <dbReference type="ARBA" id="ARBA00004613"/>
    </source>
</evidence>
<keyword evidence="9" id="KW-0472">Membrane</keyword>
<dbReference type="InterPro" id="IPR036852">
    <property type="entry name" value="Peptidase_S8/S53_dom_sf"/>
</dbReference>
<evidence type="ECO:0000256" key="11">
    <source>
        <dbReference type="ARBA" id="ARBA00023180"/>
    </source>
</evidence>
<dbReference type="SUPFAM" id="SSF48371">
    <property type="entry name" value="ARM repeat"/>
    <property type="match status" value="1"/>
</dbReference>
<dbReference type="Proteomes" id="UP001174909">
    <property type="component" value="Unassembled WGS sequence"/>
</dbReference>
<dbReference type="InterPro" id="IPR034182">
    <property type="entry name" value="Kexin/furin"/>
</dbReference>
<dbReference type="Gene3D" id="3.30.70.850">
    <property type="entry name" value="Peptidase S8, pro-domain"/>
    <property type="match status" value="1"/>
</dbReference>
<dbReference type="Gene3D" id="2.10.220.10">
    <property type="entry name" value="Hormone Receptor, Insulin-like Growth Factor Receptor 1, Chain A, domain 2"/>
    <property type="match status" value="6"/>
</dbReference>
<keyword evidence="7 13" id="KW-0378">Hydrolase</keyword>
<evidence type="ECO:0000313" key="18">
    <source>
        <dbReference type="EMBL" id="CAI8022559.1"/>
    </source>
</evidence>
<protein>
    <submittedName>
        <fullName evidence="18">Proprotein convertase subtilisin/kexin type 5</fullName>
    </submittedName>
</protein>
<evidence type="ECO:0000256" key="12">
    <source>
        <dbReference type="PIRSR" id="PIRSR615500-1"/>
    </source>
</evidence>
<comment type="caution">
    <text evidence="18">The sequence shown here is derived from an EMBL/GenBank/DDBJ whole genome shotgun (WGS) entry which is preliminary data.</text>
</comment>
<evidence type="ECO:0000256" key="6">
    <source>
        <dbReference type="ARBA" id="ARBA00022729"/>
    </source>
</evidence>
<keyword evidence="11" id="KW-0325">Glycoprotein</keyword>
<evidence type="ECO:0000313" key="19">
    <source>
        <dbReference type="Proteomes" id="UP001174909"/>
    </source>
</evidence>
<evidence type="ECO:0000256" key="13">
    <source>
        <dbReference type="PROSITE-ProRule" id="PRU01240"/>
    </source>
</evidence>